<dbReference type="SMART" id="SM00327">
    <property type="entry name" value="VWA"/>
    <property type="match status" value="1"/>
</dbReference>
<feature type="compositionally biased region" description="Acidic residues" evidence="2">
    <location>
        <begin position="495"/>
        <end position="511"/>
    </location>
</feature>
<feature type="compositionally biased region" description="Polar residues" evidence="2">
    <location>
        <begin position="520"/>
        <end position="532"/>
    </location>
</feature>
<evidence type="ECO:0000313" key="6">
    <source>
        <dbReference type="Proteomes" id="UP001138802"/>
    </source>
</evidence>
<dbReference type="InterPro" id="IPR011990">
    <property type="entry name" value="TPR-like_helical_dom_sf"/>
</dbReference>
<dbReference type="PROSITE" id="PS50234">
    <property type="entry name" value="VWFA"/>
    <property type="match status" value="1"/>
</dbReference>
<dbReference type="SUPFAM" id="SSF48452">
    <property type="entry name" value="TPR-like"/>
    <property type="match status" value="1"/>
</dbReference>
<protein>
    <recommendedName>
        <fullName evidence="4">VWFA domain-containing protein</fullName>
    </recommendedName>
</protein>
<feature type="domain" description="VWFA" evidence="4">
    <location>
        <begin position="123"/>
        <end position="259"/>
    </location>
</feature>
<feature type="compositionally biased region" description="Acidic residues" evidence="2">
    <location>
        <begin position="630"/>
        <end position="643"/>
    </location>
</feature>
<proteinExistence type="predicted"/>
<keyword evidence="3" id="KW-0812">Transmembrane</keyword>
<dbReference type="AlphaFoldDB" id="A0A9X0WI06"/>
<dbReference type="InterPro" id="IPR019734">
    <property type="entry name" value="TPR_rpt"/>
</dbReference>
<keyword evidence="6" id="KW-1185">Reference proteome</keyword>
<dbReference type="InterPro" id="IPR050768">
    <property type="entry name" value="UPF0353/GerABKA_families"/>
</dbReference>
<evidence type="ECO:0000256" key="3">
    <source>
        <dbReference type="SAM" id="Phobius"/>
    </source>
</evidence>
<evidence type="ECO:0000259" key="4">
    <source>
        <dbReference type="PROSITE" id="PS50234"/>
    </source>
</evidence>
<feature type="transmembrane region" description="Helical" evidence="3">
    <location>
        <begin position="41"/>
        <end position="58"/>
    </location>
</feature>
<keyword evidence="3" id="KW-0472">Membrane</keyword>
<dbReference type="PANTHER" id="PTHR22550">
    <property type="entry name" value="SPORE GERMINATION PROTEIN"/>
    <property type="match status" value="1"/>
</dbReference>
<dbReference type="PROSITE" id="PS50005">
    <property type="entry name" value="TPR"/>
    <property type="match status" value="1"/>
</dbReference>
<dbReference type="PANTHER" id="PTHR22550:SF14">
    <property type="entry name" value="VWFA DOMAIN-CONTAINING PROTEIN"/>
    <property type="match status" value="1"/>
</dbReference>
<dbReference type="SMART" id="SM00028">
    <property type="entry name" value="TPR"/>
    <property type="match status" value="1"/>
</dbReference>
<keyword evidence="1" id="KW-0802">TPR repeat</keyword>
<keyword evidence="3" id="KW-1133">Transmembrane helix</keyword>
<name>A0A9X0WI06_9GAMM</name>
<accession>A0A9X0WI06</accession>
<sequence>MSGPRRRQCSSPLDWRHPPGGRGGAEGCVVWPVELQLLRPVWLLALVPAAALLLFLWRRPSQRLVWQRLVDRHLLAHLLVERDGAPRRLPLILLGLGWLLAILALAGPAWEREVQPLFGRDAARVILLDLSPSMNAADQRPSRLARARFEILDLLKASDDGQVALIAFGPAPFLVSPLTRDANTIAVQVPRLTTDLIPIVGARETAQALREAGELLDQAGATRGEVILVTDAVTDMASTRAAVTRLVADGHRVSVLAVGTEQGAPVPLEHGAGAVAGRFEQDANGGIRIARLDPGPLRELARLGRGRYVEAEPGDADTRVLLGQSEGGGAVVEHSGLQSDQWREEGPWLLLLLLPLAALAFRRGWLVPAVAVVLILPPHPSWAWEWADLWSRPDQRAARELAAGAAEQAAEVFEDPAWQAAARYQAGDYARALESLAELSDLDADYNRGNALARLGRWDDAIAAYEAVLSRDPDHQDARHNLELVQALRERPPDADADDAAGDSASDDPGDSDQAQSDQTTADSTGADSNAAESDPDDPTSADAGDPAGSDDQASGADAAADGQEDADLTQDERQPEAQDQSGSSAQLRGDDATSDSSGGDDIRPSDRPDAAEPRETDDAEIRDALDQALDADQEASTLEEMEASAGAPMDANRGARDPAAAEREQALEAQLRRVPDDPSELLRQRFILQQLRREGRLP</sequence>
<feature type="transmembrane region" description="Helical" evidence="3">
    <location>
        <begin position="91"/>
        <end position="110"/>
    </location>
</feature>
<evidence type="ECO:0000256" key="1">
    <source>
        <dbReference type="PROSITE-ProRule" id="PRU00339"/>
    </source>
</evidence>
<reference evidence="5 6" key="1">
    <citation type="journal article" date="2020" name="Microorganisms">
        <title>Osmotic Adaptation and Compatible Solute Biosynthesis of Phototrophic Bacteria as Revealed from Genome Analyses.</title>
        <authorList>
            <person name="Imhoff J.F."/>
            <person name="Rahn T."/>
            <person name="Kunzel S."/>
            <person name="Keller A."/>
            <person name="Neulinger S.C."/>
        </authorList>
    </citation>
    <scope>NUCLEOTIDE SEQUENCE [LARGE SCALE GENOMIC DNA]</scope>
    <source>
        <strain evidence="5 6">DSM 21303</strain>
    </source>
</reference>
<gene>
    <name evidence="5" type="ORF">CKO25_08295</name>
</gene>
<dbReference type="Proteomes" id="UP001138802">
    <property type="component" value="Unassembled WGS sequence"/>
</dbReference>
<dbReference type="EMBL" id="NRSD01000006">
    <property type="protein sequence ID" value="MBK1644649.1"/>
    <property type="molecule type" value="Genomic_DNA"/>
</dbReference>
<dbReference type="InterPro" id="IPR036465">
    <property type="entry name" value="vWFA_dom_sf"/>
</dbReference>
<comment type="caution">
    <text evidence="5">The sequence shown here is derived from an EMBL/GenBank/DDBJ whole genome shotgun (WGS) entry which is preliminary data.</text>
</comment>
<evidence type="ECO:0000313" key="5">
    <source>
        <dbReference type="EMBL" id="MBK1644649.1"/>
    </source>
</evidence>
<feature type="compositionally biased region" description="Basic and acidic residues" evidence="2">
    <location>
        <begin position="601"/>
        <end position="626"/>
    </location>
</feature>
<evidence type="ECO:0000256" key="2">
    <source>
        <dbReference type="SAM" id="MobiDB-lite"/>
    </source>
</evidence>
<dbReference type="Pfam" id="PF00515">
    <property type="entry name" value="TPR_1"/>
    <property type="match status" value="1"/>
</dbReference>
<feature type="region of interest" description="Disordered" evidence="2">
    <location>
        <begin position="488"/>
        <end position="681"/>
    </location>
</feature>
<dbReference type="InterPro" id="IPR002035">
    <property type="entry name" value="VWF_A"/>
</dbReference>
<organism evidence="5 6">
    <name type="scientific">Thiocapsa imhoffii</name>
    <dbReference type="NCBI Taxonomy" id="382777"/>
    <lineage>
        <taxon>Bacteria</taxon>
        <taxon>Pseudomonadati</taxon>
        <taxon>Pseudomonadota</taxon>
        <taxon>Gammaproteobacteria</taxon>
        <taxon>Chromatiales</taxon>
        <taxon>Chromatiaceae</taxon>
        <taxon>Thiocapsa</taxon>
    </lineage>
</organism>
<dbReference type="Gene3D" id="3.40.50.410">
    <property type="entry name" value="von Willebrand factor, type A domain"/>
    <property type="match status" value="1"/>
</dbReference>
<dbReference type="SUPFAM" id="SSF53300">
    <property type="entry name" value="vWA-like"/>
    <property type="match status" value="1"/>
</dbReference>
<feature type="compositionally biased region" description="Low complexity" evidence="2">
    <location>
        <begin position="541"/>
        <end position="562"/>
    </location>
</feature>
<feature type="repeat" description="TPR" evidence="1">
    <location>
        <begin position="442"/>
        <end position="475"/>
    </location>
</feature>
<feature type="compositionally biased region" description="Polar residues" evidence="2">
    <location>
        <begin position="578"/>
        <end position="587"/>
    </location>
</feature>
<dbReference type="Gene3D" id="1.25.40.10">
    <property type="entry name" value="Tetratricopeptide repeat domain"/>
    <property type="match status" value="1"/>
</dbReference>
<dbReference type="CDD" id="cd00198">
    <property type="entry name" value="vWFA"/>
    <property type="match status" value="1"/>
</dbReference>
<dbReference type="Pfam" id="PF13519">
    <property type="entry name" value="VWA_2"/>
    <property type="match status" value="1"/>
</dbReference>
<feature type="compositionally biased region" description="Basic and acidic residues" evidence="2">
    <location>
        <begin position="654"/>
        <end position="681"/>
    </location>
</feature>